<accession>A0A418VZ65</accession>
<dbReference type="GO" id="GO:0010181">
    <property type="term" value="F:FMN binding"/>
    <property type="evidence" value="ECO:0007669"/>
    <property type="project" value="TreeGrafter"/>
</dbReference>
<dbReference type="Proteomes" id="UP000283458">
    <property type="component" value="Unassembled WGS sequence"/>
</dbReference>
<dbReference type="InterPro" id="IPR050712">
    <property type="entry name" value="NAD(P)H-dep_reductase"/>
</dbReference>
<dbReference type="PANTHER" id="PTHR30543:SF21">
    <property type="entry name" value="NAD(P)H-DEPENDENT FMN REDUCTASE LOT6"/>
    <property type="match status" value="1"/>
</dbReference>
<proteinExistence type="predicted"/>
<dbReference type="GO" id="GO:0005829">
    <property type="term" value="C:cytosol"/>
    <property type="evidence" value="ECO:0007669"/>
    <property type="project" value="TreeGrafter"/>
</dbReference>
<name>A0A418VZ65_9PROT</name>
<protein>
    <submittedName>
        <fullName evidence="2">NAD(P)H-dependent oxidoreductase</fullName>
    </submittedName>
</protein>
<evidence type="ECO:0000259" key="1">
    <source>
        <dbReference type="Pfam" id="PF03358"/>
    </source>
</evidence>
<dbReference type="InterPro" id="IPR005025">
    <property type="entry name" value="FMN_Rdtase-like_dom"/>
</dbReference>
<organism evidence="2 3">
    <name type="scientific">Azospirillum cavernae</name>
    <dbReference type="NCBI Taxonomy" id="2320860"/>
    <lineage>
        <taxon>Bacteria</taxon>
        <taxon>Pseudomonadati</taxon>
        <taxon>Pseudomonadota</taxon>
        <taxon>Alphaproteobacteria</taxon>
        <taxon>Rhodospirillales</taxon>
        <taxon>Azospirillaceae</taxon>
        <taxon>Azospirillum</taxon>
    </lineage>
</organism>
<evidence type="ECO:0000313" key="2">
    <source>
        <dbReference type="EMBL" id="RJF82451.1"/>
    </source>
</evidence>
<gene>
    <name evidence="2" type="ORF">D3877_17875</name>
</gene>
<dbReference type="InterPro" id="IPR029039">
    <property type="entry name" value="Flavoprotein-like_sf"/>
</dbReference>
<dbReference type="EMBL" id="QYUL01000002">
    <property type="protein sequence ID" value="RJF82451.1"/>
    <property type="molecule type" value="Genomic_DNA"/>
</dbReference>
<dbReference type="GO" id="GO:0016491">
    <property type="term" value="F:oxidoreductase activity"/>
    <property type="evidence" value="ECO:0007669"/>
    <property type="project" value="InterPro"/>
</dbReference>
<dbReference type="OrthoDB" id="9812295at2"/>
<comment type="caution">
    <text evidence="2">The sequence shown here is derived from an EMBL/GenBank/DDBJ whole genome shotgun (WGS) entry which is preliminary data.</text>
</comment>
<evidence type="ECO:0000313" key="3">
    <source>
        <dbReference type="Proteomes" id="UP000283458"/>
    </source>
</evidence>
<sequence length="187" mass="18604">MRVLAISGSLRAASTNSALLRAAAAVAPDGVTVTVFAGLDGRGVGGLPLFNPDDDGGDGEPALPTVRAFRAALVAADAVVIACPEYAHGVPGALKNALDWVVASGELVDKPTALLHASPRSAYARAALAEVLTVMSARLVEEASVTIPLMGKTPDEAAVILTSAESVAALRGALLAMGVAVAARGTG</sequence>
<dbReference type="SUPFAM" id="SSF52218">
    <property type="entry name" value="Flavoproteins"/>
    <property type="match status" value="1"/>
</dbReference>
<dbReference type="AlphaFoldDB" id="A0A418VZ65"/>
<feature type="domain" description="NADPH-dependent FMN reductase-like" evidence="1">
    <location>
        <begin position="1"/>
        <end position="146"/>
    </location>
</feature>
<dbReference type="PANTHER" id="PTHR30543">
    <property type="entry name" value="CHROMATE REDUCTASE"/>
    <property type="match status" value="1"/>
</dbReference>
<dbReference type="Pfam" id="PF03358">
    <property type="entry name" value="FMN_red"/>
    <property type="match status" value="1"/>
</dbReference>
<reference evidence="2 3" key="1">
    <citation type="submission" date="2018-09" db="EMBL/GenBank/DDBJ databases">
        <authorList>
            <person name="Zhu H."/>
        </authorList>
    </citation>
    <scope>NUCLEOTIDE SEQUENCE [LARGE SCALE GENOMIC DNA]</scope>
    <source>
        <strain evidence="2 3">K2W22B-5</strain>
    </source>
</reference>
<dbReference type="Gene3D" id="3.40.50.360">
    <property type="match status" value="1"/>
</dbReference>
<keyword evidence="3" id="KW-1185">Reference proteome</keyword>